<comment type="caution">
    <text evidence="1">The sequence shown here is derived from an EMBL/GenBank/DDBJ whole genome shotgun (WGS) entry which is preliminary data.</text>
</comment>
<dbReference type="OrthoDB" id="9397715at2759"/>
<reference evidence="1" key="1">
    <citation type="submission" date="2021-02" db="EMBL/GenBank/DDBJ databases">
        <authorList>
            <person name="Nowell W R."/>
        </authorList>
    </citation>
    <scope>NUCLEOTIDE SEQUENCE</scope>
</reference>
<sequence>MDPYGSWWILMTPGGSSWLLMAPHGSSWLLMDPMDPHRSLWILWILTFMRIHEDPPGSAFSPLGYVFEKIQ</sequence>
<dbReference type="EMBL" id="CAJNON010007467">
    <property type="protein sequence ID" value="CAF1541903.1"/>
    <property type="molecule type" value="Genomic_DNA"/>
</dbReference>
<gene>
    <name evidence="1" type="ORF">VCS650_LOCUS44038</name>
</gene>
<name>A0A815WK64_9BILA</name>
<protein>
    <submittedName>
        <fullName evidence="1">Uncharacterized protein</fullName>
    </submittedName>
</protein>
<proteinExistence type="predicted"/>
<evidence type="ECO:0000313" key="1">
    <source>
        <dbReference type="EMBL" id="CAF1541903.1"/>
    </source>
</evidence>
<dbReference type="AlphaFoldDB" id="A0A815WK64"/>
<evidence type="ECO:0000313" key="2">
    <source>
        <dbReference type="Proteomes" id="UP000663891"/>
    </source>
</evidence>
<organism evidence="1 2">
    <name type="scientific">Adineta steineri</name>
    <dbReference type="NCBI Taxonomy" id="433720"/>
    <lineage>
        <taxon>Eukaryota</taxon>
        <taxon>Metazoa</taxon>
        <taxon>Spiralia</taxon>
        <taxon>Gnathifera</taxon>
        <taxon>Rotifera</taxon>
        <taxon>Eurotatoria</taxon>
        <taxon>Bdelloidea</taxon>
        <taxon>Adinetida</taxon>
        <taxon>Adinetidae</taxon>
        <taxon>Adineta</taxon>
    </lineage>
</organism>
<dbReference type="Proteomes" id="UP000663891">
    <property type="component" value="Unassembled WGS sequence"/>
</dbReference>
<accession>A0A815WK64</accession>
<feature type="non-terminal residue" evidence="1">
    <location>
        <position position="71"/>
    </location>
</feature>